<name>A0A7Z2GB11_9BURK</name>
<evidence type="ECO:0000313" key="3">
    <source>
        <dbReference type="Proteomes" id="UP000434209"/>
    </source>
</evidence>
<evidence type="ECO:0008006" key="4">
    <source>
        <dbReference type="Google" id="ProtNLM"/>
    </source>
</evidence>
<accession>A0A7Z2GB11</accession>
<feature type="chain" id="PRO_5030798624" description="Glycine zipper 2TM domain-containing protein" evidence="1">
    <location>
        <begin position="22"/>
        <end position="74"/>
    </location>
</feature>
<keyword evidence="1" id="KW-0732">Signal</keyword>
<sequence length="74" mass="7278">MKKAICMAVALLSVAAGNAQAAGCLKGAAVGAVAGHVAGHHAVAGAIVGCAVGHHLVKEQKRKDAEERAAAQVR</sequence>
<dbReference type="RefSeq" id="WP_158761357.1">
    <property type="nucleotide sequence ID" value="NZ_CP046911.1"/>
</dbReference>
<evidence type="ECO:0000256" key="1">
    <source>
        <dbReference type="SAM" id="SignalP"/>
    </source>
</evidence>
<dbReference type="KEGG" id="pacp:FAZ97_25855"/>
<dbReference type="AlphaFoldDB" id="A0A7Z2GB11"/>
<keyword evidence="3" id="KW-1185">Reference proteome</keyword>
<proteinExistence type="predicted"/>
<gene>
    <name evidence="2" type="ORF">FAZ97_25855</name>
</gene>
<protein>
    <recommendedName>
        <fullName evidence="4">Glycine zipper 2TM domain-containing protein</fullName>
    </recommendedName>
</protein>
<dbReference type="Proteomes" id="UP000434209">
    <property type="component" value="Chromosome 3"/>
</dbReference>
<reference evidence="2 3" key="1">
    <citation type="submission" date="2019-12" db="EMBL/GenBank/DDBJ databases">
        <title>Paraburkholderia acidiphila 7Q-K02 sp. nov and Paraburkholderia acidisoli DHF22 sp. nov., two strains isolated from forest soil.</title>
        <authorList>
            <person name="Gao Z."/>
            <person name="Qiu L."/>
        </authorList>
    </citation>
    <scope>NUCLEOTIDE SEQUENCE [LARGE SCALE GENOMIC DNA]</scope>
    <source>
        <strain evidence="2 3">7Q-K02</strain>
    </source>
</reference>
<dbReference type="EMBL" id="CP046911">
    <property type="protein sequence ID" value="QGZ58422.1"/>
    <property type="molecule type" value="Genomic_DNA"/>
</dbReference>
<organism evidence="2 3">
    <name type="scientific">Paraburkholderia acidiphila</name>
    <dbReference type="NCBI Taxonomy" id="2571747"/>
    <lineage>
        <taxon>Bacteria</taxon>
        <taxon>Pseudomonadati</taxon>
        <taxon>Pseudomonadota</taxon>
        <taxon>Betaproteobacteria</taxon>
        <taxon>Burkholderiales</taxon>
        <taxon>Burkholderiaceae</taxon>
        <taxon>Paraburkholderia</taxon>
    </lineage>
</organism>
<evidence type="ECO:0000313" key="2">
    <source>
        <dbReference type="EMBL" id="QGZ58422.1"/>
    </source>
</evidence>
<feature type="signal peptide" evidence="1">
    <location>
        <begin position="1"/>
        <end position="21"/>
    </location>
</feature>